<keyword evidence="6" id="KW-0496">Mitochondrion</keyword>
<feature type="transmembrane region" description="Helical" evidence="9">
    <location>
        <begin position="35"/>
        <end position="57"/>
    </location>
</feature>
<dbReference type="Proteomes" id="UP001642260">
    <property type="component" value="Unassembled WGS sequence"/>
</dbReference>
<feature type="non-terminal residue" evidence="10">
    <location>
        <position position="123"/>
    </location>
</feature>
<evidence type="ECO:0000256" key="3">
    <source>
        <dbReference type="ARBA" id="ARBA00022692"/>
    </source>
</evidence>
<evidence type="ECO:0000256" key="1">
    <source>
        <dbReference type="ARBA" id="ARBA00004434"/>
    </source>
</evidence>
<evidence type="ECO:0000256" key="8">
    <source>
        <dbReference type="SAM" id="MobiDB-lite"/>
    </source>
</evidence>
<keyword evidence="3 9" id="KW-0812">Transmembrane</keyword>
<keyword evidence="7 9" id="KW-0472">Membrane</keyword>
<name>A0ABC8J8Q1_ERUVS</name>
<dbReference type="AlphaFoldDB" id="A0ABC8J8Q1"/>
<evidence type="ECO:0000256" key="6">
    <source>
        <dbReference type="ARBA" id="ARBA00023128"/>
    </source>
</evidence>
<sequence>MTTIETGPKTQKPSPSTLKQPSSSSFKRWGRRHPFVRYGLPMISLTVFGALGLSQLLQGSKDIAKVKDDQEWEIIETRKALSRTGPVDAYKPKNTSIEDELKAMHEKVDINSYEYKKIPKLNE</sequence>
<comment type="caution">
    <text evidence="10">The sequence shown here is derived from an EMBL/GenBank/DDBJ whole genome shotgun (WGS) entry which is preliminary data.</text>
</comment>
<gene>
    <name evidence="10" type="ORF">ERUC_LOCUS7590</name>
</gene>
<proteinExistence type="inferred from homology"/>
<evidence type="ECO:0008006" key="12">
    <source>
        <dbReference type="Google" id="ProtNLM"/>
    </source>
</evidence>
<keyword evidence="4" id="KW-0999">Mitochondrion inner membrane</keyword>
<reference evidence="10 11" key="1">
    <citation type="submission" date="2022-03" db="EMBL/GenBank/DDBJ databases">
        <authorList>
            <person name="Macdonald S."/>
            <person name="Ahmed S."/>
            <person name="Newling K."/>
        </authorList>
    </citation>
    <scope>NUCLEOTIDE SEQUENCE [LARGE SCALE GENOMIC DNA]</scope>
</reference>
<accession>A0ABC8J8Q1</accession>
<dbReference type="Pfam" id="PF14138">
    <property type="entry name" value="COX16"/>
    <property type="match status" value="1"/>
</dbReference>
<evidence type="ECO:0000256" key="5">
    <source>
        <dbReference type="ARBA" id="ARBA00022989"/>
    </source>
</evidence>
<dbReference type="EMBL" id="CAKOAT010084043">
    <property type="protein sequence ID" value="CAH8316094.1"/>
    <property type="molecule type" value="Genomic_DNA"/>
</dbReference>
<evidence type="ECO:0000256" key="2">
    <source>
        <dbReference type="ARBA" id="ARBA00008370"/>
    </source>
</evidence>
<evidence type="ECO:0000313" key="11">
    <source>
        <dbReference type="Proteomes" id="UP001642260"/>
    </source>
</evidence>
<keyword evidence="5 9" id="KW-1133">Transmembrane helix</keyword>
<keyword evidence="11" id="KW-1185">Reference proteome</keyword>
<feature type="compositionally biased region" description="Polar residues" evidence="8">
    <location>
        <begin position="1"/>
        <end position="11"/>
    </location>
</feature>
<comment type="similarity">
    <text evidence="2">Belongs to the COX16 family.</text>
</comment>
<comment type="subcellular location">
    <subcellularLocation>
        <location evidence="1">Mitochondrion inner membrane</location>
        <topology evidence="1">Single-pass membrane protein</topology>
    </subcellularLocation>
</comment>
<evidence type="ECO:0000256" key="9">
    <source>
        <dbReference type="SAM" id="Phobius"/>
    </source>
</evidence>
<feature type="compositionally biased region" description="Low complexity" evidence="8">
    <location>
        <begin position="12"/>
        <end position="27"/>
    </location>
</feature>
<protein>
    <recommendedName>
        <fullName evidence="12">Cytochrome c oxidase assembly protein COX16</fullName>
    </recommendedName>
</protein>
<organism evidence="10 11">
    <name type="scientific">Eruca vesicaria subsp. sativa</name>
    <name type="common">Garden rocket</name>
    <name type="synonym">Eruca sativa</name>
    <dbReference type="NCBI Taxonomy" id="29727"/>
    <lineage>
        <taxon>Eukaryota</taxon>
        <taxon>Viridiplantae</taxon>
        <taxon>Streptophyta</taxon>
        <taxon>Embryophyta</taxon>
        <taxon>Tracheophyta</taxon>
        <taxon>Spermatophyta</taxon>
        <taxon>Magnoliopsida</taxon>
        <taxon>eudicotyledons</taxon>
        <taxon>Gunneridae</taxon>
        <taxon>Pentapetalae</taxon>
        <taxon>rosids</taxon>
        <taxon>malvids</taxon>
        <taxon>Brassicales</taxon>
        <taxon>Brassicaceae</taxon>
        <taxon>Brassiceae</taxon>
        <taxon>Eruca</taxon>
    </lineage>
</organism>
<feature type="region of interest" description="Disordered" evidence="8">
    <location>
        <begin position="1"/>
        <end position="27"/>
    </location>
</feature>
<dbReference type="InterPro" id="IPR020164">
    <property type="entry name" value="Cyt_c_Oxase_assmbl_COX16"/>
</dbReference>
<evidence type="ECO:0000256" key="4">
    <source>
        <dbReference type="ARBA" id="ARBA00022792"/>
    </source>
</evidence>
<evidence type="ECO:0000256" key="7">
    <source>
        <dbReference type="ARBA" id="ARBA00023136"/>
    </source>
</evidence>
<evidence type="ECO:0000313" key="10">
    <source>
        <dbReference type="EMBL" id="CAH8316094.1"/>
    </source>
</evidence>
<dbReference type="GO" id="GO:0005743">
    <property type="term" value="C:mitochondrial inner membrane"/>
    <property type="evidence" value="ECO:0007669"/>
    <property type="project" value="UniProtKB-SubCell"/>
</dbReference>